<feature type="domain" description="Gfo/Idh/MocA-like oxidoreductase N-terminal" evidence="1">
    <location>
        <begin position="1"/>
        <end position="119"/>
    </location>
</feature>
<dbReference type="Pfam" id="PF01408">
    <property type="entry name" value="GFO_IDH_MocA"/>
    <property type="match status" value="1"/>
</dbReference>
<protein>
    <submittedName>
        <fullName evidence="3">Gfo/Idh/MocA family oxidoreductase</fullName>
    </submittedName>
</protein>
<organism evidence="3 4">
    <name type="scientific">Dickeya zeae</name>
    <dbReference type="NCBI Taxonomy" id="204042"/>
    <lineage>
        <taxon>Bacteria</taxon>
        <taxon>Pseudomonadati</taxon>
        <taxon>Pseudomonadota</taxon>
        <taxon>Gammaproteobacteria</taxon>
        <taxon>Enterobacterales</taxon>
        <taxon>Pectobacteriaceae</taxon>
        <taxon>Dickeya</taxon>
    </lineage>
</organism>
<dbReference type="Gene3D" id="3.40.50.720">
    <property type="entry name" value="NAD(P)-binding Rossmann-like Domain"/>
    <property type="match status" value="1"/>
</dbReference>
<dbReference type="GO" id="GO:0000166">
    <property type="term" value="F:nucleotide binding"/>
    <property type="evidence" value="ECO:0007669"/>
    <property type="project" value="InterPro"/>
</dbReference>
<name>A0AAE6Z0F5_9GAMM</name>
<dbReference type="Pfam" id="PF22725">
    <property type="entry name" value="GFO_IDH_MocA_C3"/>
    <property type="match status" value="1"/>
</dbReference>
<proteinExistence type="predicted"/>
<evidence type="ECO:0000313" key="4">
    <source>
        <dbReference type="Proteomes" id="UP000500801"/>
    </source>
</evidence>
<dbReference type="RefSeq" id="WP_168362921.1">
    <property type="nucleotide sequence ID" value="NZ_CP033622.1"/>
</dbReference>
<dbReference type="EMBL" id="CP033622">
    <property type="protein sequence ID" value="QIZ51717.1"/>
    <property type="molecule type" value="Genomic_DNA"/>
</dbReference>
<dbReference type="AlphaFoldDB" id="A0AAE6Z0F5"/>
<dbReference type="SUPFAM" id="SSF55347">
    <property type="entry name" value="Glyceraldehyde-3-phosphate dehydrogenase-like, C-terminal domain"/>
    <property type="match status" value="1"/>
</dbReference>
<accession>A0AAE6Z0F5</accession>
<reference evidence="3 4" key="1">
    <citation type="submission" date="2018-11" db="EMBL/GenBank/DDBJ databases">
        <title>Complete genome sequence of Dickeya zeae strain CE1 infecting Canna edulis Ker-Gawl. in China.</title>
        <authorList>
            <person name="Zhang J."/>
            <person name="Lin B."/>
            <person name="Shen H."/>
            <person name="Jiang S."/>
            <person name="Pu X."/>
            <person name="Sun D."/>
        </authorList>
    </citation>
    <scope>NUCLEOTIDE SEQUENCE [LARGE SCALE GENOMIC DNA]</scope>
    <source>
        <strain evidence="3 4">CE1</strain>
    </source>
</reference>
<dbReference type="InterPro" id="IPR055170">
    <property type="entry name" value="GFO_IDH_MocA-like_dom"/>
</dbReference>
<dbReference type="Gene3D" id="3.30.360.10">
    <property type="entry name" value="Dihydrodipicolinate Reductase, domain 2"/>
    <property type="match status" value="1"/>
</dbReference>
<dbReference type="InterPro" id="IPR036291">
    <property type="entry name" value="NAD(P)-bd_dom_sf"/>
</dbReference>
<evidence type="ECO:0000259" key="1">
    <source>
        <dbReference type="Pfam" id="PF01408"/>
    </source>
</evidence>
<evidence type="ECO:0000313" key="3">
    <source>
        <dbReference type="EMBL" id="QIZ51717.1"/>
    </source>
</evidence>
<feature type="domain" description="GFO/IDH/MocA-like oxidoreductase" evidence="2">
    <location>
        <begin position="139"/>
        <end position="247"/>
    </location>
</feature>
<dbReference type="PANTHER" id="PTHR43054:SF1">
    <property type="entry name" value="SCYLLO-INOSITOL 2-DEHYDROGENASE (NADP(+)) IOLU"/>
    <property type="match status" value="1"/>
</dbReference>
<gene>
    <name evidence="3" type="ORF">DWG24_13630</name>
</gene>
<dbReference type="SUPFAM" id="SSF51735">
    <property type="entry name" value="NAD(P)-binding Rossmann-fold domains"/>
    <property type="match status" value="1"/>
</dbReference>
<sequence>MKIALVGSGKIVAACLEVLATMEGIELCALCVRQGSRSKGEALARQYTIRALYTDYDAMLRDEHVDVVYLGIPNHLHYAYSHRALSAGKHVICEKPFTSSHAQLLSLVTLAKFKKRCLFEAITAIHTPGFHYLKQNIADIGDIKMVQANYSQYSSRYDDYVNGIVHPAFDPAASGGALYDINLYNIYHACALFGAPESVNYLCNKGHNGIDTSGVLVMSYRTFIVVCIGAKDSASPAHFTVQGAAGYVKVNDAPGVCKHVECVKQGQLATFDDATDNHHMKYEFEVFRDIVSAQDLSRCYQLLDIALIVARVLEQARACCDIDFPLIQE</sequence>
<dbReference type="InterPro" id="IPR000683">
    <property type="entry name" value="Gfo/Idh/MocA-like_OxRdtase_N"/>
</dbReference>
<evidence type="ECO:0000259" key="2">
    <source>
        <dbReference type="Pfam" id="PF22725"/>
    </source>
</evidence>
<dbReference type="Proteomes" id="UP000500801">
    <property type="component" value="Chromosome"/>
</dbReference>
<dbReference type="PANTHER" id="PTHR43054">
    <property type="match status" value="1"/>
</dbReference>